<gene>
    <name evidence="2" type="ORF">METZ01_LOCUS289799</name>
</gene>
<dbReference type="PANTHER" id="PTHR12358:SF106">
    <property type="entry name" value="LIPID KINASE YEGS"/>
    <property type="match status" value="1"/>
</dbReference>
<feature type="non-terminal residue" evidence="2">
    <location>
        <position position="71"/>
    </location>
</feature>
<proteinExistence type="predicted"/>
<organism evidence="2">
    <name type="scientific">marine metagenome</name>
    <dbReference type="NCBI Taxonomy" id="408172"/>
    <lineage>
        <taxon>unclassified sequences</taxon>
        <taxon>metagenomes</taxon>
        <taxon>ecological metagenomes</taxon>
    </lineage>
</organism>
<dbReference type="GO" id="GO:0005886">
    <property type="term" value="C:plasma membrane"/>
    <property type="evidence" value="ECO:0007669"/>
    <property type="project" value="TreeGrafter"/>
</dbReference>
<protein>
    <recommendedName>
        <fullName evidence="1">DAGKc domain-containing protein</fullName>
    </recommendedName>
</protein>
<dbReference type="InterPro" id="IPR016064">
    <property type="entry name" value="NAD/diacylglycerol_kinase_sf"/>
</dbReference>
<dbReference type="InterPro" id="IPR017438">
    <property type="entry name" value="ATP-NAD_kinase_N"/>
</dbReference>
<name>A0A382LME9_9ZZZZ</name>
<evidence type="ECO:0000259" key="1">
    <source>
        <dbReference type="PROSITE" id="PS50146"/>
    </source>
</evidence>
<dbReference type="Gene3D" id="3.40.50.10330">
    <property type="entry name" value="Probable inorganic polyphosphate/atp-NAD kinase, domain 1"/>
    <property type="match status" value="1"/>
</dbReference>
<dbReference type="AlphaFoldDB" id="A0A382LME9"/>
<dbReference type="PROSITE" id="PS50146">
    <property type="entry name" value="DAGK"/>
    <property type="match status" value="1"/>
</dbReference>
<dbReference type="GO" id="GO:0016301">
    <property type="term" value="F:kinase activity"/>
    <property type="evidence" value="ECO:0007669"/>
    <property type="project" value="InterPro"/>
</dbReference>
<evidence type="ECO:0000313" key="2">
    <source>
        <dbReference type="EMBL" id="SVC36945.1"/>
    </source>
</evidence>
<dbReference type="InterPro" id="IPR001206">
    <property type="entry name" value="Diacylglycerol_kinase_cat_dom"/>
</dbReference>
<reference evidence="2" key="1">
    <citation type="submission" date="2018-05" db="EMBL/GenBank/DDBJ databases">
        <authorList>
            <person name="Lanie J.A."/>
            <person name="Ng W.-L."/>
            <person name="Kazmierczak K.M."/>
            <person name="Andrzejewski T.M."/>
            <person name="Davidsen T.M."/>
            <person name="Wayne K.J."/>
            <person name="Tettelin H."/>
            <person name="Glass J.I."/>
            <person name="Rusch D."/>
            <person name="Podicherti R."/>
            <person name="Tsui H.-C.T."/>
            <person name="Winkler M.E."/>
        </authorList>
    </citation>
    <scope>NUCLEOTIDE SEQUENCE</scope>
</reference>
<feature type="domain" description="DAGKc" evidence="1">
    <location>
        <begin position="1"/>
        <end position="71"/>
    </location>
</feature>
<dbReference type="SUPFAM" id="SSF111331">
    <property type="entry name" value="NAD kinase/diacylglycerol kinase-like"/>
    <property type="match status" value="1"/>
</dbReference>
<dbReference type="Pfam" id="PF00781">
    <property type="entry name" value="DAGK_cat"/>
    <property type="match status" value="1"/>
</dbReference>
<dbReference type="PANTHER" id="PTHR12358">
    <property type="entry name" value="SPHINGOSINE KINASE"/>
    <property type="match status" value="1"/>
</dbReference>
<dbReference type="InterPro" id="IPR050187">
    <property type="entry name" value="Lipid_Phosphate_FormReg"/>
</dbReference>
<accession>A0A382LME9</accession>
<dbReference type="EMBL" id="UINC01087515">
    <property type="protein sequence ID" value="SVC36945.1"/>
    <property type="molecule type" value="Genomic_DNA"/>
</dbReference>
<sequence>MPTEGPGHAEDLAEQAVADGFEVLVAAGGDGTVHEVANGVARHPDGLKQVALGVLPMGTVNVMARELRVPL</sequence>